<gene>
    <name evidence="1" type="ORF">DS909_12245</name>
</gene>
<organism evidence="1 2">
    <name type="scientific">Phaeobacter gallaeciensis</name>
    <dbReference type="NCBI Taxonomy" id="60890"/>
    <lineage>
        <taxon>Bacteria</taxon>
        <taxon>Pseudomonadati</taxon>
        <taxon>Pseudomonadota</taxon>
        <taxon>Alphaproteobacteria</taxon>
        <taxon>Rhodobacterales</taxon>
        <taxon>Roseobacteraceae</taxon>
        <taxon>Phaeobacter</taxon>
    </lineage>
</organism>
<evidence type="ECO:0000313" key="2">
    <source>
        <dbReference type="Proteomes" id="UP000252706"/>
    </source>
</evidence>
<dbReference type="Pfam" id="PF10604">
    <property type="entry name" value="Polyketide_cyc2"/>
    <property type="match status" value="1"/>
</dbReference>
<dbReference type="Gene3D" id="3.30.530.20">
    <property type="match status" value="1"/>
</dbReference>
<name>A0A366WY37_9RHOB</name>
<accession>A0A366WY37</accession>
<evidence type="ECO:0000313" key="1">
    <source>
        <dbReference type="EMBL" id="RBW54590.1"/>
    </source>
</evidence>
<sequence>MQFSSKEDIEAPIAEVFELLSEFESFERSALRRGVEVQRVDASMPKGAGLAWDTVFMVRGKPREMHLELVEYTPPTMMRFESHSKGVEGKVVIELLALSSRRTRLSFDVSLSANTLAARLLLQSLKLARANLSQRFRLKLAEFARDIEERHTRRA</sequence>
<dbReference type="EMBL" id="QOCE01000031">
    <property type="protein sequence ID" value="RBW54590.1"/>
    <property type="molecule type" value="Genomic_DNA"/>
</dbReference>
<dbReference type="AlphaFoldDB" id="A0A366WY37"/>
<dbReference type="CDD" id="cd07812">
    <property type="entry name" value="SRPBCC"/>
    <property type="match status" value="1"/>
</dbReference>
<protein>
    <submittedName>
        <fullName evidence="1">SRPBCC family protein</fullName>
    </submittedName>
</protein>
<dbReference type="OrthoDB" id="7860307at2"/>
<dbReference type="SUPFAM" id="SSF55961">
    <property type="entry name" value="Bet v1-like"/>
    <property type="match status" value="1"/>
</dbReference>
<comment type="caution">
    <text evidence="1">The sequence shown here is derived from an EMBL/GenBank/DDBJ whole genome shotgun (WGS) entry which is preliminary data.</text>
</comment>
<proteinExistence type="predicted"/>
<dbReference type="Proteomes" id="UP000252706">
    <property type="component" value="Unassembled WGS sequence"/>
</dbReference>
<dbReference type="InterPro" id="IPR023393">
    <property type="entry name" value="START-like_dom_sf"/>
</dbReference>
<dbReference type="RefSeq" id="WP_113823782.1">
    <property type="nucleotide sequence ID" value="NZ_QOCE01000031.1"/>
</dbReference>
<dbReference type="InterPro" id="IPR019587">
    <property type="entry name" value="Polyketide_cyclase/dehydratase"/>
</dbReference>
<reference evidence="1 2" key="1">
    <citation type="submission" date="2018-07" db="EMBL/GenBank/DDBJ databases">
        <title>Modular assembly of carbohydrate-degrading microbial communities in the ocean.</title>
        <authorList>
            <person name="Enke T.N."/>
            <person name="Datta M.S."/>
            <person name="Schwartzman J.A."/>
            <person name="Cermak N."/>
            <person name="Schmitz D.A."/>
            <person name="Barrere J."/>
            <person name="Cordero O.X."/>
        </authorList>
    </citation>
    <scope>NUCLEOTIDE SEQUENCE [LARGE SCALE GENOMIC DNA]</scope>
    <source>
        <strain evidence="1 2">C3M10</strain>
    </source>
</reference>